<dbReference type="InParanoid" id="A0A1S3HY20"/>
<evidence type="ECO:0000256" key="1">
    <source>
        <dbReference type="ARBA" id="ARBA00004173"/>
    </source>
</evidence>
<proteinExistence type="inferred from homology"/>
<keyword evidence="6" id="KW-0687">Ribonucleoprotein</keyword>
<dbReference type="InterPro" id="IPR020373">
    <property type="entry name" value="Kgd4/YMR-31"/>
</dbReference>
<evidence type="ECO:0000256" key="4">
    <source>
        <dbReference type="SAM" id="MobiDB-lite"/>
    </source>
</evidence>
<evidence type="ECO:0000256" key="2">
    <source>
        <dbReference type="ARBA" id="ARBA00023128"/>
    </source>
</evidence>
<dbReference type="AlphaFoldDB" id="A0A1S3HY20"/>
<dbReference type="OrthoDB" id="2116030at2759"/>
<dbReference type="PANTHER" id="PTHR31601">
    <property type="entry name" value="28S RIBOSOMAL PROTEIN S36, MITOCHONDRIAL"/>
    <property type="match status" value="1"/>
</dbReference>
<dbReference type="Proteomes" id="UP000085678">
    <property type="component" value="Unplaced"/>
</dbReference>
<evidence type="ECO:0000313" key="5">
    <source>
        <dbReference type="Proteomes" id="UP000085678"/>
    </source>
</evidence>
<organism evidence="5 6">
    <name type="scientific">Lingula anatina</name>
    <name type="common">Brachiopod</name>
    <name type="synonym">Lingula unguis</name>
    <dbReference type="NCBI Taxonomy" id="7574"/>
    <lineage>
        <taxon>Eukaryota</taxon>
        <taxon>Metazoa</taxon>
        <taxon>Spiralia</taxon>
        <taxon>Lophotrochozoa</taxon>
        <taxon>Brachiopoda</taxon>
        <taxon>Linguliformea</taxon>
        <taxon>Lingulata</taxon>
        <taxon>Lingulida</taxon>
        <taxon>Linguloidea</taxon>
        <taxon>Lingulidae</taxon>
        <taxon>Lingula</taxon>
    </lineage>
</organism>
<name>A0A1S3HY20_LINAN</name>
<comment type="similarity">
    <text evidence="3">Belongs to the alpha-ketoglutarate dehydrogenase component 4 family.</text>
</comment>
<protein>
    <submittedName>
        <fullName evidence="6">28S ribosomal protein S36, mitochondrial</fullName>
    </submittedName>
</protein>
<dbReference type="PANTHER" id="PTHR31601:SF2">
    <property type="entry name" value="ALPHA-KETOGLUTARATE DEHYDROGENASE COMPONENT 4"/>
    <property type="match status" value="1"/>
</dbReference>
<dbReference type="GO" id="GO:0004591">
    <property type="term" value="F:oxoglutarate dehydrogenase (succinyl-transferring) activity"/>
    <property type="evidence" value="ECO:0007669"/>
    <property type="project" value="TreeGrafter"/>
</dbReference>
<dbReference type="KEGG" id="lak:106159238"/>
<dbReference type="GO" id="GO:0005840">
    <property type="term" value="C:ribosome"/>
    <property type="evidence" value="ECO:0007669"/>
    <property type="project" value="UniProtKB-KW"/>
</dbReference>
<keyword evidence="6" id="KW-0689">Ribosomal protein</keyword>
<dbReference type="RefSeq" id="XP_013390908.1">
    <property type="nucleotide sequence ID" value="XM_013535454.1"/>
</dbReference>
<gene>
    <name evidence="6" type="primary">LOC106159238</name>
</gene>
<accession>A0A1S3HY20</accession>
<comment type="subcellular location">
    <subcellularLocation>
        <location evidence="1">Mitochondrion</location>
    </subcellularLocation>
</comment>
<feature type="compositionally biased region" description="Polar residues" evidence="4">
    <location>
        <begin position="39"/>
        <end position="49"/>
    </location>
</feature>
<evidence type="ECO:0000256" key="3">
    <source>
        <dbReference type="ARBA" id="ARBA00043970"/>
    </source>
</evidence>
<feature type="region of interest" description="Disordered" evidence="4">
    <location>
        <begin position="37"/>
        <end position="82"/>
    </location>
</feature>
<keyword evidence="2" id="KW-0496">Mitochondrion</keyword>
<sequence length="101" mass="11110">MAAAGRGFQAVKQHIPLIKFPQFNIKDPKGIGMKLLFPPSSSKTLQTTPEPAISQEPKKSSPPIGYIPRGSGVDPSELLPKYHRKPIDIEEMEYITRGGPE</sequence>
<dbReference type="GO" id="GO:0005739">
    <property type="term" value="C:mitochondrion"/>
    <property type="evidence" value="ECO:0007669"/>
    <property type="project" value="UniProtKB-SubCell"/>
</dbReference>
<keyword evidence="5" id="KW-1185">Reference proteome</keyword>
<dbReference type="GeneID" id="106159238"/>
<reference evidence="6" key="1">
    <citation type="submission" date="2025-08" db="UniProtKB">
        <authorList>
            <consortium name="RefSeq"/>
        </authorList>
    </citation>
    <scope>IDENTIFICATION</scope>
    <source>
        <tissue evidence="6">Gonads</tissue>
    </source>
</reference>
<evidence type="ECO:0000313" key="6">
    <source>
        <dbReference type="RefSeq" id="XP_013390908.1"/>
    </source>
</evidence>
<dbReference type="GO" id="GO:0006103">
    <property type="term" value="P:2-oxoglutarate metabolic process"/>
    <property type="evidence" value="ECO:0007669"/>
    <property type="project" value="InterPro"/>
</dbReference>